<dbReference type="EMBL" id="LDXK01000001">
    <property type="protein sequence ID" value="KRT67869.1"/>
    <property type="molecule type" value="Genomic_DNA"/>
</dbReference>
<dbReference type="Pfam" id="PF18895">
    <property type="entry name" value="T4SS_pilin"/>
    <property type="match status" value="1"/>
</dbReference>
<evidence type="ECO:0000313" key="2">
    <source>
        <dbReference type="EMBL" id="KRT67869.1"/>
    </source>
</evidence>
<evidence type="ECO:0000313" key="3">
    <source>
        <dbReference type="Proteomes" id="UP000051297"/>
    </source>
</evidence>
<sequence length="92" mass="9608">LGVTFGETCSTEEITGIFCIVGKLINYLLIIVGAVSLVMFVVGGLQYMISGGDEKALTTAKSTLTYAVLGLFIVLLSSVIVSTVLSTIGFKP</sequence>
<dbReference type="InterPro" id="IPR043993">
    <property type="entry name" value="T4SS_pilin"/>
</dbReference>
<reference evidence="2 3" key="1">
    <citation type="submission" date="2015-05" db="EMBL/GenBank/DDBJ databases">
        <title>Critical biogeochemical functions in the subsurface are associated with bacteria from new phyla and little studied lineages.</title>
        <authorList>
            <person name="Hug L.A."/>
            <person name="Thomas B.C."/>
            <person name="Sharon I."/>
            <person name="Brown C.T."/>
            <person name="Sharma R."/>
            <person name="Hettich R.L."/>
            <person name="Wilkins M.J."/>
            <person name="Williams K.H."/>
            <person name="Singh A."/>
            <person name="Banfield J.F."/>
        </authorList>
    </citation>
    <scope>NUCLEOTIDE SEQUENCE [LARGE SCALE GENOMIC DNA]</scope>
    <source>
        <strain evidence="2">CSP1-7</strain>
    </source>
</reference>
<comment type="caution">
    <text evidence="2">The sequence shown here is derived from an EMBL/GenBank/DDBJ whole genome shotgun (WGS) entry which is preliminary data.</text>
</comment>
<feature type="transmembrane region" description="Helical" evidence="1">
    <location>
        <begin position="27"/>
        <end position="49"/>
    </location>
</feature>
<keyword evidence="1" id="KW-0472">Membrane</keyword>
<gene>
    <name evidence="2" type="ORF">XU08_C0001G0281</name>
</gene>
<name>A0A0T5ZYJ0_UNCKA</name>
<organism evidence="2 3">
    <name type="scientific">candidate division WWE3 bacterium CSP1-7</name>
    <dbReference type="NCBI Taxonomy" id="1576480"/>
    <lineage>
        <taxon>Bacteria</taxon>
        <taxon>Katanobacteria</taxon>
    </lineage>
</organism>
<keyword evidence="1" id="KW-1133">Transmembrane helix</keyword>
<dbReference type="AlphaFoldDB" id="A0A0T5ZYJ0"/>
<proteinExistence type="predicted"/>
<protein>
    <submittedName>
        <fullName evidence="2">Uncharacterized protein</fullName>
    </submittedName>
</protein>
<evidence type="ECO:0000256" key="1">
    <source>
        <dbReference type="SAM" id="Phobius"/>
    </source>
</evidence>
<dbReference type="Proteomes" id="UP000051297">
    <property type="component" value="Unassembled WGS sequence"/>
</dbReference>
<keyword evidence="1" id="KW-0812">Transmembrane</keyword>
<feature type="transmembrane region" description="Helical" evidence="1">
    <location>
        <begin position="69"/>
        <end position="90"/>
    </location>
</feature>
<feature type="non-terminal residue" evidence="2">
    <location>
        <position position="1"/>
    </location>
</feature>
<accession>A0A0T5ZYJ0</accession>